<proteinExistence type="inferred from homology"/>
<protein>
    <submittedName>
        <fullName evidence="4">Cytochrome c oxidase assembly factor 7</fullName>
    </submittedName>
</protein>
<evidence type="ECO:0000256" key="1">
    <source>
        <dbReference type="ARBA" id="ARBA00008486"/>
    </source>
</evidence>
<accession>A0A1S3JA81</accession>
<dbReference type="InterPro" id="IPR011990">
    <property type="entry name" value="TPR-like_helical_dom_sf"/>
</dbReference>
<dbReference type="AlphaFoldDB" id="A0A1S3JA81"/>
<dbReference type="InterPro" id="IPR040239">
    <property type="entry name" value="HcpB-like"/>
</dbReference>
<dbReference type="SMART" id="SM00671">
    <property type="entry name" value="SEL1"/>
    <property type="match status" value="3"/>
</dbReference>
<gene>
    <name evidence="4" type="primary">LOC106171161</name>
</gene>
<dbReference type="PANTHER" id="PTHR13891">
    <property type="entry name" value="CYTOCHROME C OXIDASE ASSEMBLY FACTOR 7"/>
    <property type="match status" value="1"/>
</dbReference>
<organism evidence="3 4">
    <name type="scientific">Lingula anatina</name>
    <name type="common">Brachiopod</name>
    <name type="synonym">Lingula unguis</name>
    <dbReference type="NCBI Taxonomy" id="7574"/>
    <lineage>
        <taxon>Eukaryota</taxon>
        <taxon>Metazoa</taxon>
        <taxon>Spiralia</taxon>
        <taxon>Lophotrochozoa</taxon>
        <taxon>Brachiopoda</taxon>
        <taxon>Linguliformea</taxon>
        <taxon>Lingulata</taxon>
        <taxon>Lingulida</taxon>
        <taxon>Linguloidea</taxon>
        <taxon>Lingulidae</taxon>
        <taxon>Lingula</taxon>
    </lineage>
</organism>
<dbReference type="GO" id="GO:0005758">
    <property type="term" value="C:mitochondrial intermembrane space"/>
    <property type="evidence" value="ECO:0007669"/>
    <property type="project" value="TreeGrafter"/>
</dbReference>
<evidence type="ECO:0000313" key="4">
    <source>
        <dbReference type="RefSeq" id="XP_013406789.1"/>
    </source>
</evidence>
<dbReference type="KEGG" id="lak:106171161"/>
<dbReference type="GeneID" id="106171161"/>
<keyword evidence="3" id="KW-1185">Reference proteome</keyword>
<dbReference type="OrthoDB" id="272077at2759"/>
<dbReference type="STRING" id="7574.A0A1S3JA81"/>
<comment type="similarity">
    <text evidence="1">Belongs to the hcp beta-lactamase family.</text>
</comment>
<dbReference type="RefSeq" id="XP_013406789.1">
    <property type="nucleotide sequence ID" value="XM_013551335.1"/>
</dbReference>
<dbReference type="InParanoid" id="A0A1S3JA81"/>
<dbReference type="Gene3D" id="1.25.40.10">
    <property type="entry name" value="Tetratricopeptide repeat domain"/>
    <property type="match status" value="1"/>
</dbReference>
<dbReference type="InterPro" id="IPR006597">
    <property type="entry name" value="Sel1-like"/>
</dbReference>
<sequence>MKNFKAAKEVFSENCENFKEGLSCQNAAEIASLNEHNEENALKYFSLGCQYGFLPSCHNEGLMNLRSENKNEKKALSCLHKACNGNFPESCHLIGTLYLNPKIVPGATNLPPRDVSQGVIFLTKACDQGGARACKTLINMYEKGDIVGKSASMVELFKAKLKQNLEKKLKMRPDGISAPS</sequence>
<dbReference type="Proteomes" id="UP000085678">
    <property type="component" value="Unplaced"/>
</dbReference>
<dbReference type="PANTHER" id="PTHR13891:SF1">
    <property type="entry name" value="CYTOCHROME C OXIDASE ASSEMBLY FACTOR 7"/>
    <property type="match status" value="1"/>
</dbReference>
<keyword evidence="2" id="KW-0677">Repeat</keyword>
<evidence type="ECO:0000313" key="3">
    <source>
        <dbReference type="Proteomes" id="UP000085678"/>
    </source>
</evidence>
<dbReference type="SUPFAM" id="SSF81901">
    <property type="entry name" value="HCP-like"/>
    <property type="match status" value="1"/>
</dbReference>
<name>A0A1S3JA81_LINAN</name>
<evidence type="ECO:0000256" key="2">
    <source>
        <dbReference type="ARBA" id="ARBA00022737"/>
    </source>
</evidence>
<reference evidence="4" key="1">
    <citation type="submission" date="2025-08" db="UniProtKB">
        <authorList>
            <consortium name="RefSeq"/>
        </authorList>
    </citation>
    <scope>IDENTIFICATION</scope>
    <source>
        <tissue evidence="4">Gonads</tissue>
    </source>
</reference>